<dbReference type="AlphaFoldDB" id="M0CKC8"/>
<dbReference type="eggNOG" id="arCOG07632">
    <property type="taxonomic scope" value="Archaea"/>
</dbReference>
<dbReference type="Proteomes" id="UP000011626">
    <property type="component" value="Unassembled WGS sequence"/>
</dbReference>
<dbReference type="RefSeq" id="WP_006885175.1">
    <property type="nucleotide sequence ID" value="NZ_AOIU01000036.1"/>
</dbReference>
<dbReference type="Pfam" id="PF11611">
    <property type="entry name" value="DUF4352"/>
    <property type="match status" value="2"/>
</dbReference>
<feature type="domain" description="DUF4352" evidence="3">
    <location>
        <begin position="190"/>
        <end position="297"/>
    </location>
</feature>
<dbReference type="InterPro" id="IPR029051">
    <property type="entry name" value="DUF4352"/>
</dbReference>
<keyword evidence="5" id="KW-1185">Reference proteome</keyword>
<dbReference type="OrthoDB" id="293745at2157"/>
<feature type="compositionally biased region" description="Gly residues" evidence="2">
    <location>
        <begin position="10"/>
        <end position="27"/>
    </location>
</feature>
<dbReference type="STRING" id="797114.C475_17543"/>
<keyword evidence="1" id="KW-0732">Signal</keyword>
<protein>
    <recommendedName>
        <fullName evidence="3">DUF4352 domain-containing protein</fullName>
    </recommendedName>
</protein>
<dbReference type="Gene3D" id="2.60.40.1240">
    <property type="match status" value="2"/>
</dbReference>
<evidence type="ECO:0000256" key="1">
    <source>
        <dbReference type="ARBA" id="ARBA00022729"/>
    </source>
</evidence>
<accession>M0CKC8</accession>
<feature type="domain" description="DUF4352" evidence="3">
    <location>
        <begin position="47"/>
        <end position="157"/>
    </location>
</feature>
<evidence type="ECO:0000259" key="3">
    <source>
        <dbReference type="Pfam" id="PF11611"/>
    </source>
</evidence>
<gene>
    <name evidence="4" type="ORF">C475_17543</name>
</gene>
<evidence type="ECO:0000313" key="4">
    <source>
        <dbReference type="EMBL" id="ELZ22339.1"/>
    </source>
</evidence>
<name>M0CKC8_9EURY</name>
<evidence type="ECO:0000313" key="5">
    <source>
        <dbReference type="Proteomes" id="UP000011626"/>
    </source>
</evidence>
<comment type="caution">
    <text evidence="4">The sequence shown here is derived from an EMBL/GenBank/DDBJ whole genome shotgun (WGS) entry which is preliminary data.</text>
</comment>
<sequence>MTDDPDGSGDADGGSGDGGKEGSGGSENGATDERTERQPPRTVDAALGDVVEDDRLGIVAYSVERTTAIDEFTSADAGNEFVVVDMAAKNRSSEQFISFASLFQVTLRDSESYEYDQSITGSADALASGELAPGELTRGTIVFEVPRESSGLSLHVDLSESLWSYDGAIIDLESEGTGRPLTQNLRIETYAVGDTVEFRETRFTPNEVRTSTGGEYFGPDEGNEFVIVDITVENSSDQELAISTLLQTDLKDQEGRTYGVSISALAEIDRGFSQGNPIAPNSTRRGEIAFEVPEGRHRCIW</sequence>
<dbReference type="InterPro" id="IPR029050">
    <property type="entry name" value="Immunoprotect_excell_Ig-like"/>
</dbReference>
<dbReference type="EMBL" id="AOIU01000036">
    <property type="protein sequence ID" value="ELZ22339.1"/>
    <property type="molecule type" value="Genomic_DNA"/>
</dbReference>
<organism evidence="4 5">
    <name type="scientific">Halosimplex carlsbadense 2-9-1</name>
    <dbReference type="NCBI Taxonomy" id="797114"/>
    <lineage>
        <taxon>Archaea</taxon>
        <taxon>Methanobacteriati</taxon>
        <taxon>Methanobacteriota</taxon>
        <taxon>Stenosarchaea group</taxon>
        <taxon>Halobacteria</taxon>
        <taxon>Halobacteriales</taxon>
        <taxon>Haloarculaceae</taxon>
        <taxon>Halosimplex</taxon>
    </lineage>
</organism>
<evidence type="ECO:0000256" key="2">
    <source>
        <dbReference type="SAM" id="MobiDB-lite"/>
    </source>
</evidence>
<feature type="region of interest" description="Disordered" evidence="2">
    <location>
        <begin position="1"/>
        <end position="43"/>
    </location>
</feature>
<proteinExistence type="predicted"/>
<reference evidence="4 5" key="1">
    <citation type="journal article" date="2014" name="PLoS Genet.">
        <title>Phylogenetically driven sequencing of extremely halophilic archaea reveals strategies for static and dynamic osmo-response.</title>
        <authorList>
            <person name="Becker E.A."/>
            <person name="Seitzer P.M."/>
            <person name="Tritt A."/>
            <person name="Larsen D."/>
            <person name="Krusor M."/>
            <person name="Yao A.I."/>
            <person name="Wu D."/>
            <person name="Madern D."/>
            <person name="Eisen J.A."/>
            <person name="Darling A.E."/>
            <person name="Facciotti M.T."/>
        </authorList>
    </citation>
    <scope>NUCLEOTIDE SEQUENCE [LARGE SCALE GENOMIC DNA]</scope>
    <source>
        <strain evidence="4 5">2-9-1</strain>
    </source>
</reference>